<dbReference type="Proteomes" id="UP001565200">
    <property type="component" value="Unassembled WGS sequence"/>
</dbReference>
<keyword evidence="1" id="KW-0472">Membrane</keyword>
<evidence type="ECO:0000313" key="3">
    <source>
        <dbReference type="Proteomes" id="UP001565200"/>
    </source>
</evidence>
<name>A0ABV4CVN7_9BACT</name>
<dbReference type="RefSeq" id="WP_148463829.1">
    <property type="nucleotide sequence ID" value="NZ_VSMC01000017.1"/>
</dbReference>
<evidence type="ECO:0000313" key="2">
    <source>
        <dbReference type="EMBL" id="MEY8244891.1"/>
    </source>
</evidence>
<proteinExistence type="predicted"/>
<feature type="transmembrane region" description="Helical" evidence="1">
    <location>
        <begin position="65"/>
        <end position="85"/>
    </location>
</feature>
<reference evidence="2 3" key="1">
    <citation type="submission" date="2024-03" db="EMBL/GenBank/DDBJ databases">
        <title>Mouse gut bacterial collection (mGBC) of GemPharmatech.</title>
        <authorList>
            <person name="He Y."/>
            <person name="Dong L."/>
            <person name="Wu D."/>
            <person name="Gao X."/>
            <person name="Lin Z."/>
        </authorList>
    </citation>
    <scope>NUCLEOTIDE SEQUENCE [LARGE SCALE GENOMIC DNA]</scope>
    <source>
        <strain evidence="2 3">54-13</strain>
    </source>
</reference>
<keyword evidence="1" id="KW-1133">Transmembrane helix</keyword>
<evidence type="ECO:0000256" key="1">
    <source>
        <dbReference type="SAM" id="Phobius"/>
    </source>
</evidence>
<keyword evidence="3" id="KW-1185">Reference proteome</keyword>
<organism evidence="2 3">
    <name type="scientific">Heminiphilus faecis</name>
    <dbReference type="NCBI Taxonomy" id="2601703"/>
    <lineage>
        <taxon>Bacteria</taxon>
        <taxon>Pseudomonadati</taxon>
        <taxon>Bacteroidota</taxon>
        <taxon>Bacteroidia</taxon>
        <taxon>Bacteroidales</taxon>
        <taxon>Muribaculaceae</taxon>
        <taxon>Heminiphilus</taxon>
    </lineage>
</organism>
<gene>
    <name evidence="2" type="ORF">AAK873_04545</name>
</gene>
<accession>A0ABV4CVN7</accession>
<comment type="caution">
    <text evidence="2">The sequence shown here is derived from an EMBL/GenBank/DDBJ whole genome shotgun (WGS) entry which is preliminary data.</text>
</comment>
<protein>
    <submittedName>
        <fullName evidence="2">Uncharacterized protein</fullName>
    </submittedName>
</protein>
<keyword evidence="1" id="KW-0812">Transmembrane</keyword>
<sequence>MRELELLAERYFDCILDEEEEERFLRLLAMTDMSSPVIDEARAVAGYCVAGKQRSAKTFVPVKRLLHVAAAIAFIIMAGVGYISYGEMPEEECYAYVGGQRIEDDDDVFGLMHHDLSVLEEASADVGLDVRTQMQMMGDVLETVEF</sequence>
<dbReference type="EMBL" id="JBCLPP010000009">
    <property type="protein sequence ID" value="MEY8244891.1"/>
    <property type="molecule type" value="Genomic_DNA"/>
</dbReference>